<dbReference type="RefSeq" id="XP_038782638.1">
    <property type="nucleotide sequence ID" value="XM_038934837.1"/>
</dbReference>
<dbReference type="Proteomes" id="UP000596902">
    <property type="component" value="Unassembled WGS sequence"/>
</dbReference>
<sequence>MRIGNRLESGNGLETVWLNKRLSLCAERSADGTAESVPWASIVTPICFCDSTHVPASLHPDIPPR</sequence>
<keyword evidence="2" id="KW-1185">Reference proteome</keyword>
<accession>A0A8H7EBD3</accession>
<proteinExistence type="predicted"/>
<dbReference type="GeneID" id="62208015"/>
<evidence type="ECO:0000313" key="1">
    <source>
        <dbReference type="EMBL" id="KAF7672280.1"/>
    </source>
</evidence>
<protein>
    <submittedName>
        <fullName evidence="1">Uncharacterized protein</fullName>
    </submittedName>
</protein>
<name>A0A8H7EBD3_9PLEO</name>
<reference evidence="1" key="1">
    <citation type="submission" date="2020-01" db="EMBL/GenBank/DDBJ databases">
        <authorList>
            <person name="Feng Z.H.Z."/>
        </authorList>
    </citation>
    <scope>NUCLEOTIDE SEQUENCE</scope>
    <source>
        <strain evidence="1">CBS107.38</strain>
    </source>
</reference>
<reference evidence="1" key="2">
    <citation type="submission" date="2020-08" db="EMBL/GenBank/DDBJ databases">
        <title>Draft Genome Sequence of Cumin Blight Pathogen Alternaria burnsii.</title>
        <authorList>
            <person name="Feng Z."/>
        </authorList>
    </citation>
    <scope>NUCLEOTIDE SEQUENCE</scope>
    <source>
        <strain evidence="1">CBS107.38</strain>
    </source>
</reference>
<gene>
    <name evidence="1" type="ORF">GT037_009790</name>
</gene>
<dbReference type="EMBL" id="JAAABM010000017">
    <property type="protein sequence ID" value="KAF7672280.1"/>
    <property type="molecule type" value="Genomic_DNA"/>
</dbReference>
<comment type="caution">
    <text evidence="1">The sequence shown here is derived from an EMBL/GenBank/DDBJ whole genome shotgun (WGS) entry which is preliminary data.</text>
</comment>
<organism evidence="1 2">
    <name type="scientific">Alternaria burnsii</name>
    <dbReference type="NCBI Taxonomy" id="1187904"/>
    <lineage>
        <taxon>Eukaryota</taxon>
        <taxon>Fungi</taxon>
        <taxon>Dikarya</taxon>
        <taxon>Ascomycota</taxon>
        <taxon>Pezizomycotina</taxon>
        <taxon>Dothideomycetes</taxon>
        <taxon>Pleosporomycetidae</taxon>
        <taxon>Pleosporales</taxon>
        <taxon>Pleosporineae</taxon>
        <taxon>Pleosporaceae</taxon>
        <taxon>Alternaria</taxon>
        <taxon>Alternaria sect. Alternaria</taxon>
    </lineage>
</organism>
<evidence type="ECO:0000313" key="2">
    <source>
        <dbReference type="Proteomes" id="UP000596902"/>
    </source>
</evidence>
<dbReference type="AlphaFoldDB" id="A0A8H7EBD3"/>